<gene>
    <name evidence="2" type="ORF">FA15DRAFT_704949</name>
</gene>
<organism evidence="2 3">
    <name type="scientific">Coprinopsis marcescibilis</name>
    <name type="common">Agaric fungus</name>
    <name type="synonym">Psathyrella marcescibilis</name>
    <dbReference type="NCBI Taxonomy" id="230819"/>
    <lineage>
        <taxon>Eukaryota</taxon>
        <taxon>Fungi</taxon>
        <taxon>Dikarya</taxon>
        <taxon>Basidiomycota</taxon>
        <taxon>Agaricomycotina</taxon>
        <taxon>Agaricomycetes</taxon>
        <taxon>Agaricomycetidae</taxon>
        <taxon>Agaricales</taxon>
        <taxon>Agaricineae</taxon>
        <taxon>Psathyrellaceae</taxon>
        <taxon>Coprinopsis</taxon>
    </lineage>
</organism>
<dbReference type="STRING" id="230819.A0A5C3KU37"/>
<comment type="similarity">
    <text evidence="1">Belongs to the asaB hydroxylase/desaturase family.</text>
</comment>
<evidence type="ECO:0000313" key="3">
    <source>
        <dbReference type="Proteomes" id="UP000307440"/>
    </source>
</evidence>
<sequence length="181" mass="20394">MAPIIDTVTTSLNYYVPPKEGERYFYNIQPNPVTGEREAHFKLKGSVVEIENLRGKAESVDLDTAGFRFLHQPAKHTSFKNDEEIKAEYYPESIELIKQATGASRVVIFDHTIRRRTVGATELQAGQPASLVHVDQTPKASIARVSRHLPASEVPGLLQKRFQIINLWRPISHPALDWPLA</sequence>
<dbReference type="PANTHER" id="PTHR34598">
    <property type="entry name" value="BLL6449 PROTEIN"/>
    <property type="match status" value="1"/>
</dbReference>
<name>A0A5C3KU37_COPMA</name>
<dbReference type="EMBL" id="ML210208">
    <property type="protein sequence ID" value="TFK23986.1"/>
    <property type="molecule type" value="Genomic_DNA"/>
</dbReference>
<dbReference type="OrthoDB" id="412788at2759"/>
<dbReference type="AlphaFoldDB" id="A0A5C3KU37"/>
<proteinExistence type="inferred from homology"/>
<dbReference type="InterPro" id="IPR044053">
    <property type="entry name" value="AsaB-like"/>
</dbReference>
<protein>
    <submittedName>
        <fullName evidence="2">Uncharacterized protein</fullName>
    </submittedName>
</protein>
<dbReference type="Proteomes" id="UP000307440">
    <property type="component" value="Unassembled WGS sequence"/>
</dbReference>
<dbReference type="NCBIfam" id="NF041278">
    <property type="entry name" value="CmcJ_NvfI_EfuI"/>
    <property type="match status" value="1"/>
</dbReference>
<reference evidence="2 3" key="1">
    <citation type="journal article" date="2019" name="Nat. Ecol. Evol.">
        <title>Megaphylogeny resolves global patterns of mushroom evolution.</title>
        <authorList>
            <person name="Varga T."/>
            <person name="Krizsan K."/>
            <person name="Foldi C."/>
            <person name="Dima B."/>
            <person name="Sanchez-Garcia M."/>
            <person name="Sanchez-Ramirez S."/>
            <person name="Szollosi G.J."/>
            <person name="Szarkandi J.G."/>
            <person name="Papp V."/>
            <person name="Albert L."/>
            <person name="Andreopoulos W."/>
            <person name="Angelini C."/>
            <person name="Antonin V."/>
            <person name="Barry K.W."/>
            <person name="Bougher N.L."/>
            <person name="Buchanan P."/>
            <person name="Buyck B."/>
            <person name="Bense V."/>
            <person name="Catcheside P."/>
            <person name="Chovatia M."/>
            <person name="Cooper J."/>
            <person name="Damon W."/>
            <person name="Desjardin D."/>
            <person name="Finy P."/>
            <person name="Geml J."/>
            <person name="Haridas S."/>
            <person name="Hughes K."/>
            <person name="Justo A."/>
            <person name="Karasinski D."/>
            <person name="Kautmanova I."/>
            <person name="Kiss B."/>
            <person name="Kocsube S."/>
            <person name="Kotiranta H."/>
            <person name="LaButti K.M."/>
            <person name="Lechner B.E."/>
            <person name="Liimatainen K."/>
            <person name="Lipzen A."/>
            <person name="Lukacs Z."/>
            <person name="Mihaltcheva S."/>
            <person name="Morgado L.N."/>
            <person name="Niskanen T."/>
            <person name="Noordeloos M.E."/>
            <person name="Ohm R.A."/>
            <person name="Ortiz-Santana B."/>
            <person name="Ovrebo C."/>
            <person name="Racz N."/>
            <person name="Riley R."/>
            <person name="Savchenko A."/>
            <person name="Shiryaev A."/>
            <person name="Soop K."/>
            <person name="Spirin V."/>
            <person name="Szebenyi C."/>
            <person name="Tomsovsky M."/>
            <person name="Tulloss R.E."/>
            <person name="Uehling J."/>
            <person name="Grigoriev I.V."/>
            <person name="Vagvolgyi C."/>
            <person name="Papp T."/>
            <person name="Martin F.M."/>
            <person name="Miettinen O."/>
            <person name="Hibbett D.S."/>
            <person name="Nagy L.G."/>
        </authorList>
    </citation>
    <scope>NUCLEOTIDE SEQUENCE [LARGE SCALE GENOMIC DNA]</scope>
    <source>
        <strain evidence="2 3">CBS 121175</strain>
    </source>
</reference>
<keyword evidence="3" id="KW-1185">Reference proteome</keyword>
<accession>A0A5C3KU37</accession>
<dbReference type="PANTHER" id="PTHR34598:SF3">
    <property type="entry name" value="OXIDOREDUCTASE AN1597"/>
    <property type="match status" value="1"/>
</dbReference>
<feature type="non-terminal residue" evidence="2">
    <location>
        <position position="181"/>
    </location>
</feature>
<dbReference type="GO" id="GO:0016491">
    <property type="term" value="F:oxidoreductase activity"/>
    <property type="evidence" value="ECO:0007669"/>
    <property type="project" value="InterPro"/>
</dbReference>
<evidence type="ECO:0000256" key="1">
    <source>
        <dbReference type="ARBA" id="ARBA00023604"/>
    </source>
</evidence>
<evidence type="ECO:0000313" key="2">
    <source>
        <dbReference type="EMBL" id="TFK23986.1"/>
    </source>
</evidence>